<gene>
    <name evidence="3" type="ORF">ADUPG1_010461</name>
</gene>
<dbReference type="InterPro" id="IPR032675">
    <property type="entry name" value="LRR_dom_sf"/>
</dbReference>
<dbReference type="InterPro" id="IPR050836">
    <property type="entry name" value="SDS22/Internalin_LRR"/>
</dbReference>
<name>A0ABQ5JWX2_9EUKA</name>
<proteinExistence type="predicted"/>
<dbReference type="Gene3D" id="3.80.10.10">
    <property type="entry name" value="Ribonuclease Inhibitor"/>
    <property type="match status" value="3"/>
</dbReference>
<dbReference type="PANTHER" id="PTHR46652">
    <property type="entry name" value="LEUCINE-RICH REPEAT AND IQ DOMAIN-CONTAINING PROTEIN 1-RELATED"/>
    <property type="match status" value="1"/>
</dbReference>
<feature type="non-terminal residue" evidence="3">
    <location>
        <position position="867"/>
    </location>
</feature>
<keyword evidence="4" id="KW-1185">Reference proteome</keyword>
<keyword evidence="1" id="KW-0433">Leucine-rich repeat</keyword>
<feature type="non-terminal residue" evidence="3">
    <location>
        <position position="1"/>
    </location>
</feature>
<accession>A0ABQ5JWX2</accession>
<comment type="caution">
    <text evidence="3">The sequence shown here is derived from an EMBL/GenBank/DDBJ whole genome shotgun (WGS) entry which is preliminary data.</text>
</comment>
<organism evidence="3 4">
    <name type="scientific">Aduncisulcus paluster</name>
    <dbReference type="NCBI Taxonomy" id="2918883"/>
    <lineage>
        <taxon>Eukaryota</taxon>
        <taxon>Metamonada</taxon>
        <taxon>Carpediemonas-like organisms</taxon>
        <taxon>Aduncisulcus</taxon>
    </lineage>
</organism>
<protein>
    <submittedName>
        <fullName evidence="3">Uncharacterized protein</fullName>
    </submittedName>
</protein>
<evidence type="ECO:0000313" key="4">
    <source>
        <dbReference type="Proteomes" id="UP001057375"/>
    </source>
</evidence>
<dbReference type="Proteomes" id="UP001057375">
    <property type="component" value="Unassembled WGS sequence"/>
</dbReference>
<evidence type="ECO:0000313" key="3">
    <source>
        <dbReference type="EMBL" id="GKT14300.1"/>
    </source>
</evidence>
<evidence type="ECO:0000256" key="2">
    <source>
        <dbReference type="ARBA" id="ARBA00022737"/>
    </source>
</evidence>
<dbReference type="EMBL" id="BQXS01011578">
    <property type="protein sequence ID" value="GKT14300.1"/>
    <property type="molecule type" value="Genomic_DNA"/>
</dbReference>
<keyword evidence="2" id="KW-0677">Repeat</keyword>
<dbReference type="SUPFAM" id="SSF52058">
    <property type="entry name" value="L domain-like"/>
    <property type="match status" value="3"/>
</dbReference>
<reference evidence="3" key="1">
    <citation type="submission" date="2022-03" db="EMBL/GenBank/DDBJ databases">
        <title>Draft genome sequence of Aduncisulcus paluster, a free-living microaerophilic Fornicata.</title>
        <authorList>
            <person name="Yuyama I."/>
            <person name="Kume K."/>
            <person name="Tamura T."/>
            <person name="Inagaki Y."/>
            <person name="Hashimoto T."/>
        </authorList>
    </citation>
    <scope>NUCLEOTIDE SEQUENCE</scope>
    <source>
        <strain evidence="3">NY0171</strain>
    </source>
</reference>
<evidence type="ECO:0000256" key="1">
    <source>
        <dbReference type="ARBA" id="ARBA00022614"/>
    </source>
</evidence>
<sequence>LNSMSSLHSVKFDNIGLSSIPDFSASSAYLTFIDLSNNGGISSVYPIISSELTYLETFICTNCSISDLSPLYSLPNLLTISVVGNNLCMGSESTKDLGSKFYNYGEAGFSLDLGSDLATDQYCECSSDEFGSTPIADNKVCSETKPGSNSWYVVCASDSFTSYTSAENFSCTQPDSSTTNCSGGCEYGYECRYLGDEVISDVTYSTGECQQVIVDDNLHDCITDMFVDFDRTADYIPSTKTSSSLFSVASLKTLGNIISPEVTCSGSVINTINTLSGVEHLVGITYFSLSHIVVNETNDLRFFSTLTNISHLHLGGDSYDLVESIYLPDLTLLTSLLSLYIYMLPIGLPSDQFVLPSSIQTVSLGNSSLEQGGFDKNIGNDHLSSLENFSYWGIFTRITSIDSFSINQLSRLTYFFIMCGNSPVYNAFNEVISNMSNLESLSMQRCGVHNIPDLSKSANSIMEIDLIYNSISDISSLYDFPKLELIEINQNNLCIGDDESYESIQSKFSDNPDIELGRQNCECSSDSTEIGYTDTPITDNVVCSETLPGSGSWHYVCSSHSIASYTSADTFECLAPLNADGETYGCPGGCEYGYECRYDDELTQSTSSCYPVIVDENLHAYVADMFVNSDGDPDYTHRTDSTPSLFSVASLRTISTSTLSNDGISMSNSDRFTLLDGIEHIRSLTSISLPYHNFVSADPLGSLHGLESLSLAHNMYGAPEDADVNVIEGFSDLSFICSLHSLSTLTLSSVTSVSALPDTSECADTYTSLSSLNLAETSIIDISALLVAADSTNVSLTELIMNGVSLYDDVAETTSLFDPSILVSFSSISSLGLASLGLVDSDLLSIVHLALDELNVAHNSLVDISPL</sequence>
<dbReference type="PANTHER" id="PTHR46652:SF7">
    <property type="entry name" value="LEUCINE-RICH REPEAT AND IQ DOMAIN-CONTAINING PROTEIN 1"/>
    <property type="match status" value="1"/>
</dbReference>